<organism evidence="6 7">
    <name type="scientific">Salinarimonas ramus</name>
    <dbReference type="NCBI Taxonomy" id="690164"/>
    <lineage>
        <taxon>Bacteria</taxon>
        <taxon>Pseudomonadati</taxon>
        <taxon>Pseudomonadota</taxon>
        <taxon>Alphaproteobacteria</taxon>
        <taxon>Hyphomicrobiales</taxon>
        <taxon>Salinarimonadaceae</taxon>
        <taxon>Salinarimonas</taxon>
    </lineage>
</organism>
<gene>
    <name evidence="6" type="ORF">GCM10011322_00890</name>
</gene>
<reference evidence="6 7" key="1">
    <citation type="journal article" date="2014" name="Int. J. Syst. Evol. Microbiol.">
        <title>Complete genome sequence of Corynebacterium casei LMG S-19264T (=DSM 44701T), isolated from a smear-ripened cheese.</title>
        <authorList>
            <consortium name="US DOE Joint Genome Institute (JGI-PGF)"/>
            <person name="Walter F."/>
            <person name="Albersmeier A."/>
            <person name="Kalinowski J."/>
            <person name="Ruckert C."/>
        </authorList>
    </citation>
    <scope>NUCLEOTIDE SEQUENCE [LARGE SCALE GENOMIC DNA]</scope>
    <source>
        <strain evidence="6 7">CGMCC 1.9161</strain>
    </source>
</reference>
<dbReference type="EMBL" id="BMMF01000001">
    <property type="protein sequence ID" value="GGK17998.1"/>
    <property type="molecule type" value="Genomic_DNA"/>
</dbReference>
<keyword evidence="7" id="KW-1185">Reference proteome</keyword>
<protein>
    <submittedName>
        <fullName evidence="6">ABC transporter ATP-binding protein</fullName>
    </submittedName>
</protein>
<dbReference type="PROSITE" id="PS50893">
    <property type="entry name" value="ABC_TRANSPORTER_2"/>
    <property type="match status" value="1"/>
</dbReference>
<evidence type="ECO:0000256" key="4">
    <source>
        <dbReference type="ARBA" id="ARBA00022840"/>
    </source>
</evidence>
<accession>A0A917Q3D1</accession>
<keyword evidence="2" id="KW-0813">Transport</keyword>
<name>A0A917Q3D1_9HYPH</name>
<comment type="caution">
    <text evidence="6">The sequence shown here is derived from an EMBL/GenBank/DDBJ whole genome shotgun (WGS) entry which is preliminary data.</text>
</comment>
<dbReference type="GO" id="GO:0005524">
    <property type="term" value="F:ATP binding"/>
    <property type="evidence" value="ECO:0007669"/>
    <property type="project" value="UniProtKB-KW"/>
</dbReference>
<dbReference type="AlphaFoldDB" id="A0A917Q3D1"/>
<dbReference type="InterPro" id="IPR017871">
    <property type="entry name" value="ABC_transporter-like_CS"/>
</dbReference>
<feature type="domain" description="ABC transporter" evidence="5">
    <location>
        <begin position="4"/>
        <end position="210"/>
    </location>
</feature>
<dbReference type="RefSeq" id="WP_188908323.1">
    <property type="nucleotide sequence ID" value="NZ_BMMF01000001.1"/>
</dbReference>
<proteinExistence type="inferred from homology"/>
<comment type="similarity">
    <text evidence="1">Belongs to the ABC transporter superfamily.</text>
</comment>
<dbReference type="InterPro" id="IPR027417">
    <property type="entry name" value="P-loop_NTPase"/>
</dbReference>
<dbReference type="Proteomes" id="UP000600449">
    <property type="component" value="Unassembled WGS sequence"/>
</dbReference>
<dbReference type="GO" id="GO:0016887">
    <property type="term" value="F:ATP hydrolysis activity"/>
    <property type="evidence" value="ECO:0007669"/>
    <property type="project" value="InterPro"/>
</dbReference>
<evidence type="ECO:0000256" key="2">
    <source>
        <dbReference type="ARBA" id="ARBA00022448"/>
    </source>
</evidence>
<keyword evidence="3" id="KW-0547">Nucleotide-binding</keyword>
<dbReference type="InterPro" id="IPR003593">
    <property type="entry name" value="AAA+_ATPase"/>
</dbReference>
<evidence type="ECO:0000259" key="5">
    <source>
        <dbReference type="PROSITE" id="PS50893"/>
    </source>
</evidence>
<dbReference type="Gene3D" id="3.40.50.300">
    <property type="entry name" value="P-loop containing nucleotide triphosphate hydrolases"/>
    <property type="match status" value="1"/>
</dbReference>
<evidence type="ECO:0000313" key="6">
    <source>
        <dbReference type="EMBL" id="GGK17998.1"/>
    </source>
</evidence>
<evidence type="ECO:0000256" key="3">
    <source>
        <dbReference type="ARBA" id="ARBA00022741"/>
    </source>
</evidence>
<sequence length="211" mass="22172">MRGLVLDDVAITLDARPLVGPLSLDVAPGEVVTVMGPSGSGKSTLLAYVGGFLAKAFAARGRVLVDDLDVTGMPPEKRAVGILFQDDLLFPHLTVGGNLAFGLRAGVREASRRRAIVEEALAQAGLAGFADRDPATLSGGQRARVALLRTLLAEPRALLLDEPFGKLDAALRQDVRAFVFARARDRGLPTLMVTHDAEDARAAGGRVVEVG</sequence>
<dbReference type="InterPro" id="IPR003439">
    <property type="entry name" value="ABC_transporter-like_ATP-bd"/>
</dbReference>
<keyword evidence="4 6" id="KW-0067">ATP-binding</keyword>
<dbReference type="PANTHER" id="PTHR42781">
    <property type="entry name" value="SPERMIDINE/PUTRESCINE IMPORT ATP-BINDING PROTEIN POTA"/>
    <property type="match status" value="1"/>
</dbReference>
<dbReference type="InterPro" id="IPR050093">
    <property type="entry name" value="ABC_SmlMolc_Importer"/>
</dbReference>
<dbReference type="SMART" id="SM00382">
    <property type="entry name" value="AAA"/>
    <property type="match status" value="1"/>
</dbReference>
<dbReference type="SUPFAM" id="SSF52540">
    <property type="entry name" value="P-loop containing nucleoside triphosphate hydrolases"/>
    <property type="match status" value="1"/>
</dbReference>
<dbReference type="Pfam" id="PF00005">
    <property type="entry name" value="ABC_tran"/>
    <property type="match status" value="1"/>
</dbReference>
<dbReference type="PANTHER" id="PTHR42781:SF4">
    <property type="entry name" value="SPERMIDINE_PUTRESCINE IMPORT ATP-BINDING PROTEIN POTA"/>
    <property type="match status" value="1"/>
</dbReference>
<dbReference type="PROSITE" id="PS00211">
    <property type="entry name" value="ABC_TRANSPORTER_1"/>
    <property type="match status" value="1"/>
</dbReference>
<evidence type="ECO:0000256" key="1">
    <source>
        <dbReference type="ARBA" id="ARBA00005417"/>
    </source>
</evidence>
<evidence type="ECO:0000313" key="7">
    <source>
        <dbReference type="Proteomes" id="UP000600449"/>
    </source>
</evidence>